<name>A0AAN8B470_9TELE</name>
<dbReference type="AlphaFoldDB" id="A0AAN8B470"/>
<organism evidence="2 3">
    <name type="scientific">Champsocephalus esox</name>
    <name type="common">pike icefish</name>
    <dbReference type="NCBI Taxonomy" id="159716"/>
    <lineage>
        <taxon>Eukaryota</taxon>
        <taxon>Metazoa</taxon>
        <taxon>Chordata</taxon>
        <taxon>Craniata</taxon>
        <taxon>Vertebrata</taxon>
        <taxon>Euteleostomi</taxon>
        <taxon>Actinopterygii</taxon>
        <taxon>Neopterygii</taxon>
        <taxon>Teleostei</taxon>
        <taxon>Neoteleostei</taxon>
        <taxon>Acanthomorphata</taxon>
        <taxon>Eupercaria</taxon>
        <taxon>Perciformes</taxon>
        <taxon>Notothenioidei</taxon>
        <taxon>Channichthyidae</taxon>
        <taxon>Champsocephalus</taxon>
    </lineage>
</organism>
<sequence length="159" mass="17152">MRPHAVSGGGEKHPGSAHPSREECSLQTGSESRVRHILVLLSLTSDPGHIWKHSWTRTRGSFLFSSLRAIMEEGAFKFSPRHRVSSVNSGMSTASVEHGDGNKIVLFGPGGSKTWTRINISAGGGGLLMSEDDDAGANANMARTLDAFLLDNWFQSALY</sequence>
<dbReference type="Proteomes" id="UP001335648">
    <property type="component" value="Unassembled WGS sequence"/>
</dbReference>
<reference evidence="2 3" key="1">
    <citation type="journal article" date="2023" name="Mol. Biol. Evol.">
        <title>Genomics of Secondarily Temperate Adaptation in the Only Non-Antarctic Icefish.</title>
        <authorList>
            <person name="Rivera-Colon A.G."/>
            <person name="Rayamajhi N."/>
            <person name="Minhas B.F."/>
            <person name="Madrigal G."/>
            <person name="Bilyk K.T."/>
            <person name="Yoon V."/>
            <person name="Hune M."/>
            <person name="Gregory S."/>
            <person name="Cheng C.H.C."/>
            <person name="Catchen J.M."/>
        </authorList>
    </citation>
    <scope>NUCLEOTIDE SEQUENCE [LARGE SCALE GENOMIC DNA]</scope>
    <source>
        <strain evidence="2">JC2023a</strain>
    </source>
</reference>
<protein>
    <submittedName>
        <fullName evidence="2">Uncharacterized protein</fullName>
    </submittedName>
</protein>
<keyword evidence="3" id="KW-1185">Reference proteome</keyword>
<feature type="region of interest" description="Disordered" evidence="1">
    <location>
        <begin position="1"/>
        <end position="29"/>
    </location>
</feature>
<evidence type="ECO:0000256" key="1">
    <source>
        <dbReference type="SAM" id="MobiDB-lite"/>
    </source>
</evidence>
<proteinExistence type="predicted"/>
<comment type="caution">
    <text evidence="2">The sequence shown here is derived from an EMBL/GenBank/DDBJ whole genome shotgun (WGS) entry which is preliminary data.</text>
</comment>
<evidence type="ECO:0000313" key="3">
    <source>
        <dbReference type="Proteomes" id="UP001335648"/>
    </source>
</evidence>
<accession>A0AAN8B470</accession>
<gene>
    <name evidence="2" type="ORF">CesoFtcFv8_025291</name>
</gene>
<dbReference type="EMBL" id="JAULUE010002066">
    <property type="protein sequence ID" value="KAK5877818.1"/>
    <property type="molecule type" value="Genomic_DNA"/>
</dbReference>
<feature type="compositionally biased region" description="Basic and acidic residues" evidence="1">
    <location>
        <begin position="10"/>
        <end position="24"/>
    </location>
</feature>
<evidence type="ECO:0000313" key="2">
    <source>
        <dbReference type="EMBL" id="KAK5877818.1"/>
    </source>
</evidence>